<name>A0AAU9WST6_9CNID</name>
<dbReference type="GO" id="GO:0004930">
    <property type="term" value="F:G protein-coupled receptor activity"/>
    <property type="evidence" value="ECO:0007669"/>
    <property type="project" value="UniProtKB-KW"/>
</dbReference>
<dbReference type="CDD" id="cd00637">
    <property type="entry name" value="7tm_classA_rhodopsin-like"/>
    <property type="match status" value="1"/>
</dbReference>
<proteinExistence type="predicted"/>
<keyword evidence="4 9" id="KW-1133">Transmembrane helix</keyword>
<dbReference type="Pfam" id="PF00001">
    <property type="entry name" value="7tm_1"/>
    <property type="match status" value="1"/>
</dbReference>
<sequence>MRNQLHLLLVNLAITDVGMSASCMPFAVVTVLFHGQISTINKSFCYFNGFINTLFAMASVLTICSLCVFQYVSVVLPMNKSLTNLRCLVMVLRAWIISIFLATGPAIRNGGAINSIQTFSTTYIITLQTEQIFPTTLP</sequence>
<keyword evidence="5" id="KW-0297">G-protein coupled receptor</keyword>
<evidence type="ECO:0000256" key="4">
    <source>
        <dbReference type="ARBA" id="ARBA00022989"/>
    </source>
</evidence>
<dbReference type="InterPro" id="IPR051880">
    <property type="entry name" value="GPC_Orphan_Receptors"/>
</dbReference>
<evidence type="ECO:0000256" key="2">
    <source>
        <dbReference type="ARBA" id="ARBA00022475"/>
    </source>
</evidence>
<dbReference type="PANTHER" id="PTHR24245">
    <property type="entry name" value="G-PROTEIN COUPLED RECEPTOR"/>
    <property type="match status" value="1"/>
</dbReference>
<feature type="transmembrane region" description="Helical" evidence="9">
    <location>
        <begin position="7"/>
        <end position="33"/>
    </location>
</feature>
<evidence type="ECO:0000256" key="3">
    <source>
        <dbReference type="ARBA" id="ARBA00022692"/>
    </source>
</evidence>
<dbReference type="GO" id="GO:0005886">
    <property type="term" value="C:plasma membrane"/>
    <property type="evidence" value="ECO:0007669"/>
    <property type="project" value="UniProtKB-SubCell"/>
</dbReference>
<dbReference type="EMBL" id="CALNXJ010000020">
    <property type="protein sequence ID" value="CAH3124477.1"/>
    <property type="molecule type" value="Genomic_DNA"/>
</dbReference>
<reference evidence="11 12" key="1">
    <citation type="submission" date="2022-05" db="EMBL/GenBank/DDBJ databases">
        <authorList>
            <consortium name="Genoscope - CEA"/>
            <person name="William W."/>
        </authorList>
    </citation>
    <scope>NUCLEOTIDE SEQUENCE [LARGE SCALE GENOMIC DNA]</scope>
</reference>
<organism evidence="11 12">
    <name type="scientific">Pocillopora meandrina</name>
    <dbReference type="NCBI Taxonomy" id="46732"/>
    <lineage>
        <taxon>Eukaryota</taxon>
        <taxon>Metazoa</taxon>
        <taxon>Cnidaria</taxon>
        <taxon>Anthozoa</taxon>
        <taxon>Hexacorallia</taxon>
        <taxon>Scleractinia</taxon>
        <taxon>Astrocoeniina</taxon>
        <taxon>Pocilloporidae</taxon>
        <taxon>Pocillopora</taxon>
    </lineage>
</organism>
<dbReference type="PRINTS" id="PR00237">
    <property type="entry name" value="GPCRRHODOPSN"/>
</dbReference>
<evidence type="ECO:0000256" key="7">
    <source>
        <dbReference type="ARBA" id="ARBA00023170"/>
    </source>
</evidence>
<evidence type="ECO:0000256" key="1">
    <source>
        <dbReference type="ARBA" id="ARBA00004651"/>
    </source>
</evidence>
<dbReference type="AlphaFoldDB" id="A0AAU9WST6"/>
<comment type="caution">
    <text evidence="11">The sequence shown here is derived from an EMBL/GenBank/DDBJ whole genome shotgun (WGS) entry which is preliminary data.</text>
</comment>
<comment type="subcellular location">
    <subcellularLocation>
        <location evidence="1">Cell membrane</location>
        <topology evidence="1">Multi-pass membrane protein</topology>
    </subcellularLocation>
</comment>
<feature type="transmembrane region" description="Helical" evidence="9">
    <location>
        <begin position="88"/>
        <end position="107"/>
    </location>
</feature>
<evidence type="ECO:0000256" key="6">
    <source>
        <dbReference type="ARBA" id="ARBA00023136"/>
    </source>
</evidence>
<keyword evidence="3 9" id="KW-0812">Transmembrane</keyword>
<keyword evidence="2" id="KW-1003">Cell membrane</keyword>
<keyword evidence="8" id="KW-0807">Transducer</keyword>
<gene>
    <name evidence="11" type="ORF">PMEA_00011295</name>
</gene>
<dbReference type="SUPFAM" id="SSF81321">
    <property type="entry name" value="Family A G protein-coupled receptor-like"/>
    <property type="match status" value="1"/>
</dbReference>
<dbReference type="PROSITE" id="PS50262">
    <property type="entry name" value="G_PROTEIN_RECEP_F1_2"/>
    <property type="match status" value="1"/>
</dbReference>
<evidence type="ECO:0000313" key="11">
    <source>
        <dbReference type="EMBL" id="CAH3124477.1"/>
    </source>
</evidence>
<evidence type="ECO:0000313" key="12">
    <source>
        <dbReference type="Proteomes" id="UP001159428"/>
    </source>
</evidence>
<feature type="domain" description="G-protein coupled receptors family 1 profile" evidence="10">
    <location>
        <begin position="1"/>
        <end position="138"/>
    </location>
</feature>
<evidence type="ECO:0000256" key="5">
    <source>
        <dbReference type="ARBA" id="ARBA00023040"/>
    </source>
</evidence>
<accession>A0AAU9WST6</accession>
<keyword evidence="6 9" id="KW-0472">Membrane</keyword>
<evidence type="ECO:0000256" key="8">
    <source>
        <dbReference type="ARBA" id="ARBA00023224"/>
    </source>
</evidence>
<dbReference type="GO" id="GO:0007189">
    <property type="term" value="P:adenylate cyclase-activating G protein-coupled receptor signaling pathway"/>
    <property type="evidence" value="ECO:0007669"/>
    <property type="project" value="TreeGrafter"/>
</dbReference>
<keyword evidence="12" id="KW-1185">Reference proteome</keyword>
<dbReference type="PANTHER" id="PTHR24245:SF5">
    <property type="entry name" value="G-PROTEIN COUPLED RECEPTORS FAMILY 1 PROFILE DOMAIN-CONTAINING PROTEIN"/>
    <property type="match status" value="1"/>
</dbReference>
<dbReference type="Gene3D" id="1.20.1070.10">
    <property type="entry name" value="Rhodopsin 7-helix transmembrane proteins"/>
    <property type="match status" value="1"/>
</dbReference>
<keyword evidence="7" id="KW-0675">Receptor</keyword>
<feature type="transmembrane region" description="Helical" evidence="9">
    <location>
        <begin position="53"/>
        <end position="76"/>
    </location>
</feature>
<protein>
    <recommendedName>
        <fullName evidence="10">G-protein coupled receptors family 1 profile domain-containing protein</fullName>
    </recommendedName>
</protein>
<evidence type="ECO:0000256" key="9">
    <source>
        <dbReference type="SAM" id="Phobius"/>
    </source>
</evidence>
<dbReference type="Proteomes" id="UP001159428">
    <property type="component" value="Unassembled WGS sequence"/>
</dbReference>
<evidence type="ECO:0000259" key="10">
    <source>
        <dbReference type="PROSITE" id="PS50262"/>
    </source>
</evidence>
<dbReference type="InterPro" id="IPR000276">
    <property type="entry name" value="GPCR_Rhodpsn"/>
</dbReference>
<dbReference type="InterPro" id="IPR017452">
    <property type="entry name" value="GPCR_Rhodpsn_7TM"/>
</dbReference>